<evidence type="ECO:0000256" key="3">
    <source>
        <dbReference type="ARBA" id="ARBA00022670"/>
    </source>
</evidence>
<protein>
    <recommendedName>
        <fullName evidence="6">Dipeptidase</fullName>
        <ecNumber evidence="6">3.4.-.-</ecNumber>
    </recommendedName>
</protein>
<dbReference type="RefSeq" id="WP_056994706.1">
    <property type="nucleotide sequence ID" value="NZ_JQBA01000030.1"/>
</dbReference>
<organism evidence="8 9">
    <name type="scientific">Limosilactobacillus ingluviei</name>
    <dbReference type="NCBI Taxonomy" id="148604"/>
    <lineage>
        <taxon>Bacteria</taxon>
        <taxon>Bacillati</taxon>
        <taxon>Bacillota</taxon>
        <taxon>Bacilli</taxon>
        <taxon>Lactobacillales</taxon>
        <taxon>Lactobacillaceae</taxon>
        <taxon>Limosilactobacillus</taxon>
    </lineage>
</organism>
<accession>A0A0R2H328</accession>
<keyword evidence="3 6" id="KW-0645">Protease</keyword>
<dbReference type="OrthoDB" id="9764088at2"/>
<dbReference type="InterPro" id="IPR047804">
    <property type="entry name" value="C69_dipept_A-like"/>
</dbReference>
<gene>
    <name evidence="8" type="ORF">IV41_GL001174</name>
</gene>
<name>A0A0R2H328_9LACO</name>
<dbReference type="PATRIC" id="fig|148604.4.peg.1212"/>
<comment type="similarity">
    <text evidence="2 6">Belongs to the peptidase C69 family.</text>
</comment>
<dbReference type="PANTHER" id="PTHR12994:SF17">
    <property type="entry name" value="LD30995P"/>
    <property type="match status" value="1"/>
</dbReference>
<dbReference type="InterPro" id="IPR005322">
    <property type="entry name" value="Peptidase_C69"/>
</dbReference>
<proteinExistence type="inferred from homology"/>
<evidence type="ECO:0000256" key="2">
    <source>
        <dbReference type="ARBA" id="ARBA00007225"/>
    </source>
</evidence>
<evidence type="ECO:0000256" key="5">
    <source>
        <dbReference type="ARBA" id="ARBA00022997"/>
    </source>
</evidence>
<feature type="signal peptide" evidence="7">
    <location>
        <begin position="1"/>
        <end position="25"/>
    </location>
</feature>
<keyword evidence="7" id="KW-0732">Signal</keyword>
<dbReference type="GO" id="GO:0016805">
    <property type="term" value="F:dipeptidase activity"/>
    <property type="evidence" value="ECO:0007669"/>
    <property type="project" value="UniProtKB-KW"/>
</dbReference>
<dbReference type="Pfam" id="PF03577">
    <property type="entry name" value="Peptidase_C69"/>
    <property type="match status" value="1"/>
</dbReference>
<keyword evidence="4 6" id="KW-0378">Hydrolase</keyword>
<feature type="chain" id="PRO_5006417576" description="Dipeptidase" evidence="7">
    <location>
        <begin position="26"/>
        <end position="488"/>
    </location>
</feature>
<reference evidence="8 9" key="1">
    <citation type="journal article" date="2015" name="Genome Announc.">
        <title>Expanding the biotechnology potential of lactobacilli through comparative genomics of 213 strains and associated genera.</title>
        <authorList>
            <person name="Sun Z."/>
            <person name="Harris H.M."/>
            <person name="McCann A."/>
            <person name="Guo C."/>
            <person name="Argimon S."/>
            <person name="Zhang W."/>
            <person name="Yang X."/>
            <person name="Jeffery I.B."/>
            <person name="Cooney J.C."/>
            <person name="Kagawa T.F."/>
            <person name="Liu W."/>
            <person name="Song Y."/>
            <person name="Salvetti E."/>
            <person name="Wrobel A."/>
            <person name="Rasinkangas P."/>
            <person name="Parkhill J."/>
            <person name="Rea M.C."/>
            <person name="O'Sullivan O."/>
            <person name="Ritari J."/>
            <person name="Douillard F.P."/>
            <person name="Paul Ross R."/>
            <person name="Yang R."/>
            <person name="Briner A.E."/>
            <person name="Felis G.E."/>
            <person name="de Vos W.M."/>
            <person name="Barrangou R."/>
            <person name="Klaenhammer T.R."/>
            <person name="Caufield P.W."/>
            <person name="Cui Y."/>
            <person name="Zhang H."/>
            <person name="O'Toole P.W."/>
        </authorList>
    </citation>
    <scope>NUCLEOTIDE SEQUENCE [LARGE SCALE GENOMIC DNA]</scope>
    <source>
        <strain evidence="8 9">DSM 14792</strain>
    </source>
</reference>
<evidence type="ECO:0000256" key="1">
    <source>
        <dbReference type="ARBA" id="ARBA00001670"/>
    </source>
</evidence>
<dbReference type="GO" id="GO:0070004">
    <property type="term" value="F:cysteine-type exopeptidase activity"/>
    <property type="evidence" value="ECO:0007669"/>
    <property type="project" value="InterPro"/>
</dbReference>
<dbReference type="EC" id="3.4.-.-" evidence="6"/>
<keyword evidence="5 6" id="KW-0224">Dipeptidase</keyword>
<dbReference type="Gene3D" id="3.60.60.10">
    <property type="entry name" value="Penicillin V Acylase, Chain A"/>
    <property type="match status" value="1"/>
</dbReference>
<evidence type="ECO:0000256" key="6">
    <source>
        <dbReference type="RuleBase" id="RU364089"/>
    </source>
</evidence>
<evidence type="ECO:0000256" key="4">
    <source>
        <dbReference type="ARBA" id="ARBA00022801"/>
    </source>
</evidence>
<dbReference type="STRING" id="1203076.GCA_000312405_00346"/>
<dbReference type="NCBIfam" id="NF033678">
    <property type="entry name" value="C69_fam_dipept"/>
    <property type="match status" value="1"/>
</dbReference>
<dbReference type="AlphaFoldDB" id="A0A0R2H328"/>
<dbReference type="PANTHER" id="PTHR12994">
    <property type="entry name" value="SECERNIN"/>
    <property type="match status" value="1"/>
</dbReference>
<dbReference type="Proteomes" id="UP000051639">
    <property type="component" value="Unassembled WGS sequence"/>
</dbReference>
<dbReference type="EMBL" id="JQBA01000030">
    <property type="protein sequence ID" value="KRN43876.1"/>
    <property type="molecule type" value="Genomic_DNA"/>
</dbReference>
<evidence type="ECO:0000313" key="9">
    <source>
        <dbReference type="Proteomes" id="UP000051639"/>
    </source>
</evidence>
<dbReference type="eggNOG" id="COG4690">
    <property type="taxonomic scope" value="Bacteria"/>
</dbReference>
<comment type="caution">
    <text evidence="8">The sequence shown here is derived from an EMBL/GenBank/DDBJ whole genome shotgun (WGS) entry which is preliminary data.</text>
</comment>
<comment type="catalytic activity">
    <reaction evidence="1">
        <text>an L-aminoacyl-L-amino acid + H2O = 2 an L-alpha-amino acid</text>
        <dbReference type="Rhea" id="RHEA:48940"/>
        <dbReference type="ChEBI" id="CHEBI:15377"/>
        <dbReference type="ChEBI" id="CHEBI:59869"/>
        <dbReference type="ChEBI" id="CHEBI:77460"/>
        <dbReference type="EC" id="3.4.13.19"/>
    </reaction>
</comment>
<keyword evidence="9" id="KW-1185">Reference proteome</keyword>
<evidence type="ECO:0000313" key="8">
    <source>
        <dbReference type="EMBL" id="KRN43876.1"/>
    </source>
</evidence>
<evidence type="ECO:0000256" key="7">
    <source>
        <dbReference type="SAM" id="SignalP"/>
    </source>
</evidence>
<dbReference type="GO" id="GO:0006508">
    <property type="term" value="P:proteolysis"/>
    <property type="evidence" value="ECO:0007669"/>
    <property type="project" value="UniProtKB-KW"/>
</dbReference>
<sequence>MKRMQLLTGIMAAGLTLGPVISARACTTVLVGKDASQDGSTLIARNEDVDTAWAKHFVVHPATSNGPTEYVSKDNGFKVTVPGAGLRYTATPDWQQKDGQDQFSEDGINSANVAMSATESGTTNKKAQKADPFVKDGIAETSMVDVVLPYIHSAKEGVEYLGKIVEEKGSAENNGVIFSDKNSIWYMEIGSGHTWAAVRVPNDKYAVIANQTSIGTLKLNDHANYLASPGLAKFVKRHHLAQVTQNRVNYAQAFGTNNKLDATYNWPRVWDGQRLLTPSKKQSIKQHDLALFMKPDQKISVATVQRVLASHFNGTKYDSNGKWVGGYRPINVPTDVESHILQIRNDVPAEIAGVQWLAMASPATSVYVPFYTNVNTTPYQYQSGTDQPDQSSAYWTYKLTRVLTDPYRNKLINKDVRPAQKKLNHQLQVNLKQSDQTAQQLTGSALSDYLAQQNQQNADLAQNTFEKLNQKLIVDSSRQTKIVHHQDL</sequence>